<dbReference type="AlphaFoldDB" id="A0A8S0UHI3"/>
<evidence type="ECO:0000313" key="2">
    <source>
        <dbReference type="EMBL" id="CAA3016949.1"/>
    </source>
</evidence>
<evidence type="ECO:0000313" key="3">
    <source>
        <dbReference type="Proteomes" id="UP000594638"/>
    </source>
</evidence>
<feature type="compositionally biased region" description="Basic and acidic residues" evidence="1">
    <location>
        <begin position="1"/>
        <end position="28"/>
    </location>
</feature>
<organism evidence="2 3">
    <name type="scientific">Olea europaea subsp. europaea</name>
    <dbReference type="NCBI Taxonomy" id="158383"/>
    <lineage>
        <taxon>Eukaryota</taxon>
        <taxon>Viridiplantae</taxon>
        <taxon>Streptophyta</taxon>
        <taxon>Embryophyta</taxon>
        <taxon>Tracheophyta</taxon>
        <taxon>Spermatophyta</taxon>
        <taxon>Magnoliopsida</taxon>
        <taxon>eudicotyledons</taxon>
        <taxon>Gunneridae</taxon>
        <taxon>Pentapetalae</taxon>
        <taxon>asterids</taxon>
        <taxon>lamiids</taxon>
        <taxon>Lamiales</taxon>
        <taxon>Oleaceae</taxon>
        <taxon>Oleeae</taxon>
        <taxon>Olea</taxon>
    </lineage>
</organism>
<dbReference type="OrthoDB" id="693742at2759"/>
<name>A0A8S0UHI3_OLEEU</name>
<reference evidence="2 3" key="1">
    <citation type="submission" date="2019-12" db="EMBL/GenBank/DDBJ databases">
        <authorList>
            <person name="Alioto T."/>
            <person name="Alioto T."/>
            <person name="Gomez Garrido J."/>
        </authorList>
    </citation>
    <scope>NUCLEOTIDE SEQUENCE [LARGE SCALE GENOMIC DNA]</scope>
</reference>
<dbReference type="Gramene" id="OE9A105570T1">
    <property type="protein sequence ID" value="OE9A105570C1"/>
    <property type="gene ID" value="OE9A105570"/>
</dbReference>
<accession>A0A8S0UHI3</accession>
<keyword evidence="3" id="KW-1185">Reference proteome</keyword>
<comment type="caution">
    <text evidence="2">The sequence shown here is derived from an EMBL/GenBank/DDBJ whole genome shotgun (WGS) entry which is preliminary data.</text>
</comment>
<sequence length="178" mass="20651">MEEIMRRFSEKAKDRGTEVRAVGEKETQVTRSSDQTDDESMSPEGRSELPVKRFSSPARILKFPFIVGEDKLFKHDDHIIVFEHFKDVIEEVDKSTFMSWFQRGFKPKNKSHTLTVFNSAGKTYCDWKVLEGIEQYVKILPALMNALEILKKDPDYHEPDCKELKVHIDSTLPQQTNG</sequence>
<dbReference type="EMBL" id="CACTIH010007661">
    <property type="protein sequence ID" value="CAA3016949.1"/>
    <property type="molecule type" value="Genomic_DNA"/>
</dbReference>
<evidence type="ECO:0000256" key="1">
    <source>
        <dbReference type="SAM" id="MobiDB-lite"/>
    </source>
</evidence>
<protein>
    <submittedName>
        <fullName evidence="2">Uncharacterized protein</fullName>
    </submittedName>
</protein>
<proteinExistence type="predicted"/>
<dbReference type="Proteomes" id="UP000594638">
    <property type="component" value="Unassembled WGS sequence"/>
</dbReference>
<feature type="region of interest" description="Disordered" evidence="1">
    <location>
        <begin position="1"/>
        <end position="50"/>
    </location>
</feature>
<gene>
    <name evidence="2" type="ORF">OLEA9_A105570</name>
</gene>